<evidence type="ECO:0000256" key="1">
    <source>
        <dbReference type="ARBA" id="ARBA00010552"/>
    </source>
</evidence>
<organism evidence="2 3">
    <name type="scientific">Gloeothece citriformis (strain PCC 7424)</name>
    <name type="common">Cyanothece sp. (strain PCC 7424)</name>
    <dbReference type="NCBI Taxonomy" id="65393"/>
    <lineage>
        <taxon>Bacteria</taxon>
        <taxon>Bacillati</taxon>
        <taxon>Cyanobacteriota</taxon>
        <taxon>Cyanophyceae</taxon>
        <taxon>Oscillatoriophycideae</taxon>
        <taxon>Chroococcales</taxon>
        <taxon>Aphanothecaceae</taxon>
        <taxon>Gloeothece</taxon>
        <taxon>Gloeothece citriformis</taxon>
    </lineage>
</organism>
<dbReference type="InterPro" id="IPR006175">
    <property type="entry name" value="YjgF/YER057c/UK114"/>
</dbReference>
<dbReference type="STRING" id="65393.PCC7424_1301"/>
<dbReference type="Proteomes" id="UP000002384">
    <property type="component" value="Chromosome"/>
</dbReference>
<reference evidence="3" key="1">
    <citation type="journal article" date="2011" name="MBio">
        <title>Novel metabolic attributes of the genus Cyanothece, comprising a group of unicellular nitrogen-fixing Cyanobacteria.</title>
        <authorList>
            <person name="Bandyopadhyay A."/>
            <person name="Elvitigala T."/>
            <person name="Welsh E."/>
            <person name="Stockel J."/>
            <person name="Liberton M."/>
            <person name="Min H."/>
            <person name="Sherman L.A."/>
            <person name="Pakrasi H.B."/>
        </authorList>
    </citation>
    <scope>NUCLEOTIDE SEQUENCE [LARGE SCALE GENOMIC DNA]</scope>
    <source>
        <strain evidence="3">PCC 7424</strain>
    </source>
</reference>
<dbReference type="CDD" id="cd00448">
    <property type="entry name" value="YjgF_YER057c_UK114_family"/>
    <property type="match status" value="1"/>
</dbReference>
<dbReference type="InterPro" id="IPR019897">
    <property type="entry name" value="RidA_CS"/>
</dbReference>
<comment type="similarity">
    <text evidence="1">Belongs to the RutC family.</text>
</comment>
<dbReference type="FunFam" id="3.30.1330.40:FF:000001">
    <property type="entry name" value="L-PSP family endoribonuclease"/>
    <property type="match status" value="1"/>
</dbReference>
<protein>
    <submittedName>
        <fullName evidence="2">Endoribonuclease L-PSP</fullName>
    </submittedName>
</protein>
<dbReference type="GO" id="GO:0019239">
    <property type="term" value="F:deaminase activity"/>
    <property type="evidence" value="ECO:0007669"/>
    <property type="project" value="TreeGrafter"/>
</dbReference>
<dbReference type="NCBIfam" id="TIGR00004">
    <property type="entry name" value="Rid family detoxifying hydrolase"/>
    <property type="match status" value="1"/>
</dbReference>
<dbReference type="EMBL" id="CP001291">
    <property type="protein sequence ID" value="ACK69748.1"/>
    <property type="molecule type" value="Genomic_DNA"/>
</dbReference>
<dbReference type="InterPro" id="IPR006056">
    <property type="entry name" value="RidA"/>
</dbReference>
<dbReference type="InterPro" id="IPR035959">
    <property type="entry name" value="RutC-like_sf"/>
</dbReference>
<dbReference type="PROSITE" id="PS01094">
    <property type="entry name" value="UPF0076"/>
    <property type="match status" value="1"/>
</dbReference>
<dbReference type="AlphaFoldDB" id="B7K7I0"/>
<dbReference type="GO" id="GO:0005829">
    <property type="term" value="C:cytosol"/>
    <property type="evidence" value="ECO:0007669"/>
    <property type="project" value="TreeGrafter"/>
</dbReference>
<evidence type="ECO:0000313" key="3">
    <source>
        <dbReference type="Proteomes" id="UP000002384"/>
    </source>
</evidence>
<proteinExistence type="inferred from homology"/>
<dbReference type="PANTHER" id="PTHR11803">
    <property type="entry name" value="2-IMINOBUTANOATE/2-IMINOPROPANOATE DEAMINASE RIDA"/>
    <property type="match status" value="1"/>
</dbReference>
<dbReference type="HOGENOM" id="CLU_100715_7_1_3"/>
<dbReference type="RefSeq" id="WP_012598694.1">
    <property type="nucleotide sequence ID" value="NC_011729.1"/>
</dbReference>
<dbReference type="eggNOG" id="COG0251">
    <property type="taxonomic scope" value="Bacteria"/>
</dbReference>
<gene>
    <name evidence="2" type="ordered locus">PCC7424_1301</name>
</gene>
<dbReference type="KEGG" id="cyc:PCC7424_1301"/>
<dbReference type="OrthoDB" id="9803101at2"/>
<dbReference type="Pfam" id="PF01042">
    <property type="entry name" value="Ribonuc_L-PSP"/>
    <property type="match status" value="1"/>
</dbReference>
<name>B7K7I0_GLOC7</name>
<accession>B7K7I0</accession>
<evidence type="ECO:0000313" key="2">
    <source>
        <dbReference type="EMBL" id="ACK69748.1"/>
    </source>
</evidence>
<keyword evidence="3" id="KW-1185">Reference proteome</keyword>
<dbReference type="SUPFAM" id="SSF55298">
    <property type="entry name" value="YjgF-like"/>
    <property type="match status" value="1"/>
</dbReference>
<dbReference type="Gene3D" id="3.30.1330.40">
    <property type="entry name" value="RutC-like"/>
    <property type="match status" value="1"/>
</dbReference>
<dbReference type="PANTHER" id="PTHR11803:SF58">
    <property type="entry name" value="PROTEIN HMF1-RELATED"/>
    <property type="match status" value="1"/>
</dbReference>
<sequence>MPKHQIIRTDNAPAPVGPYNQAIATEGKLIFVAGQIPLDAQTGQIVGEGDITQQTTQVMKNIEAILTAAGASWENVVKTTVFLSDLENFAPMNTVYGQYFNEETAPARACVEVSRLPKDVLVEIECIAVL</sequence>